<dbReference type="KEGG" id="fbe:FF125_02855"/>
<name>A0A5B7TQ95_9FLAO</name>
<dbReference type="Pfam" id="PF04616">
    <property type="entry name" value="Glyco_hydro_43"/>
    <property type="match status" value="1"/>
</dbReference>
<organism evidence="9 10">
    <name type="scientific">Aureibaculum algae</name>
    <dbReference type="NCBI Taxonomy" id="2584122"/>
    <lineage>
        <taxon>Bacteria</taxon>
        <taxon>Pseudomonadati</taxon>
        <taxon>Bacteroidota</taxon>
        <taxon>Flavobacteriia</taxon>
        <taxon>Flavobacteriales</taxon>
        <taxon>Flavobacteriaceae</taxon>
        <taxon>Aureibaculum</taxon>
    </lineage>
</organism>
<feature type="site" description="Important for catalytic activity, responsible for pKa modulation of the active site Glu and correct orientation of both the proton donor and substrate" evidence="7">
    <location>
        <position position="166"/>
    </location>
</feature>
<dbReference type="InterPro" id="IPR052176">
    <property type="entry name" value="Glycosyl_Hydrlase_43_Enz"/>
</dbReference>
<keyword evidence="2" id="KW-0624">Polysaccharide degradation</keyword>
<dbReference type="RefSeq" id="WP_138948360.1">
    <property type="nucleotide sequence ID" value="NZ_CP040749.1"/>
</dbReference>
<evidence type="ECO:0000256" key="7">
    <source>
        <dbReference type="PIRSR" id="PIRSR606710-2"/>
    </source>
</evidence>
<comment type="similarity">
    <text evidence="1 8">Belongs to the glycosyl hydrolase 43 family.</text>
</comment>
<keyword evidence="4" id="KW-0119">Carbohydrate metabolism</keyword>
<keyword evidence="2" id="KW-0858">Xylan degradation</keyword>
<evidence type="ECO:0000313" key="9">
    <source>
        <dbReference type="EMBL" id="QCX37424.1"/>
    </source>
</evidence>
<dbReference type="PROSITE" id="PS51257">
    <property type="entry name" value="PROKAR_LIPOPROTEIN"/>
    <property type="match status" value="1"/>
</dbReference>
<dbReference type="PANTHER" id="PTHR43772">
    <property type="entry name" value="ENDO-1,4-BETA-XYLANASE"/>
    <property type="match status" value="1"/>
</dbReference>
<evidence type="ECO:0000256" key="5">
    <source>
        <dbReference type="ARBA" id="ARBA00023295"/>
    </source>
</evidence>
<sequence>MIFRNIYLQTLILLWILQVTLYSCKSEEKKEVKVRSETYSNPLEVQFGDPYVLDNGNGIYYMYGTGGGAKDGFSVYSSNNLIDWKYESQVYHGNTENSWNVGHFWAPEVYKINNKFYLFFSADWRNNPTKELENFRIGVAISDNPTGPFRDLTGEPLFDPGYPIIDANVFKDEDGQNYLFYSRVCYKHTVTSEIADWAKKEGLYDTIEESWVYGVKLKSDFKGIIGDPVVLLRPSEKINSKNAEWESKSVTSNEINRRWTEGSFTFKYKGIYYIMYSSNYYLGPNYAVGYATGSSPLGPFRKADNNPVLEKNTSSGGEVTGTGHNMVFSLNGGDNMYTVYHGRTKKSGLNRVVFLDELKILDDGKLIINGPTTDTTSIVWD</sequence>
<evidence type="ECO:0000256" key="4">
    <source>
        <dbReference type="ARBA" id="ARBA00023277"/>
    </source>
</evidence>
<evidence type="ECO:0000256" key="8">
    <source>
        <dbReference type="RuleBase" id="RU361187"/>
    </source>
</evidence>
<protein>
    <submittedName>
        <fullName evidence="9">Glycoside hydrolase</fullName>
    </submittedName>
</protein>
<evidence type="ECO:0000256" key="3">
    <source>
        <dbReference type="ARBA" id="ARBA00022801"/>
    </source>
</evidence>
<dbReference type="GO" id="GO:0045493">
    <property type="term" value="P:xylan catabolic process"/>
    <property type="evidence" value="ECO:0007669"/>
    <property type="project" value="UniProtKB-KW"/>
</dbReference>
<evidence type="ECO:0000256" key="6">
    <source>
        <dbReference type="PIRSR" id="PIRSR606710-1"/>
    </source>
</evidence>
<gene>
    <name evidence="9" type="ORF">FF125_02855</name>
</gene>
<evidence type="ECO:0000256" key="1">
    <source>
        <dbReference type="ARBA" id="ARBA00009865"/>
    </source>
</evidence>
<dbReference type="Proteomes" id="UP000306229">
    <property type="component" value="Chromosome"/>
</dbReference>
<accession>A0A5B7TQ95</accession>
<keyword evidence="5 8" id="KW-0326">Glycosidase</keyword>
<dbReference type="InterPro" id="IPR006710">
    <property type="entry name" value="Glyco_hydro_43"/>
</dbReference>
<evidence type="ECO:0000313" key="10">
    <source>
        <dbReference type="Proteomes" id="UP000306229"/>
    </source>
</evidence>
<dbReference type="OrthoDB" id="1016412at2"/>
<dbReference type="EMBL" id="CP040749">
    <property type="protein sequence ID" value="QCX37424.1"/>
    <property type="molecule type" value="Genomic_DNA"/>
</dbReference>
<keyword evidence="10" id="KW-1185">Reference proteome</keyword>
<dbReference type="PANTHER" id="PTHR43772:SF2">
    <property type="entry name" value="PUTATIVE (AFU_ORTHOLOGUE AFUA_2G04480)-RELATED"/>
    <property type="match status" value="1"/>
</dbReference>
<dbReference type="GO" id="GO:0004553">
    <property type="term" value="F:hydrolase activity, hydrolyzing O-glycosyl compounds"/>
    <property type="evidence" value="ECO:0007669"/>
    <property type="project" value="InterPro"/>
</dbReference>
<dbReference type="SUPFAM" id="SSF75005">
    <property type="entry name" value="Arabinanase/levansucrase/invertase"/>
    <property type="match status" value="1"/>
</dbReference>
<dbReference type="Gene3D" id="2.115.10.20">
    <property type="entry name" value="Glycosyl hydrolase domain, family 43"/>
    <property type="match status" value="1"/>
</dbReference>
<dbReference type="AlphaFoldDB" id="A0A5B7TQ95"/>
<feature type="active site" description="Proton acceptor" evidence="6">
    <location>
        <position position="49"/>
    </location>
</feature>
<dbReference type="CDD" id="cd08991">
    <property type="entry name" value="GH43_HoAraf43-like"/>
    <property type="match status" value="1"/>
</dbReference>
<reference evidence="9 10" key="1">
    <citation type="submission" date="2019-05" db="EMBL/GenBank/DDBJ databases">
        <title>Algicella ahnfeltiae gen. nov., sp. nov., a novel marine bacterium of the family Flavobacteriaceae isolated from a red alga.</title>
        <authorList>
            <person name="Nedashkovskaya O.I."/>
            <person name="Kukhlevskiy A.D."/>
            <person name="Kim S.-G."/>
            <person name="Zhukova N.V."/>
            <person name="Mikhailov V.V."/>
        </authorList>
    </citation>
    <scope>NUCLEOTIDE SEQUENCE [LARGE SCALE GENOMIC DNA]</scope>
    <source>
        <strain evidence="9 10">10Alg115</strain>
    </source>
</reference>
<evidence type="ECO:0000256" key="2">
    <source>
        <dbReference type="ARBA" id="ARBA00022651"/>
    </source>
</evidence>
<proteinExistence type="inferred from homology"/>
<keyword evidence="3 8" id="KW-0378">Hydrolase</keyword>
<feature type="active site" description="Proton donor" evidence="6">
    <location>
        <position position="261"/>
    </location>
</feature>
<dbReference type="InterPro" id="IPR023296">
    <property type="entry name" value="Glyco_hydro_beta-prop_sf"/>
</dbReference>